<gene>
    <name evidence="1" type="ORF">QPK24_10955</name>
</gene>
<evidence type="ECO:0000313" key="1">
    <source>
        <dbReference type="EMBL" id="WIV21147.1"/>
    </source>
</evidence>
<sequence length="166" mass="19373">MKKLKIILVPLFLIILFGCSNNLISENSKKEYSKAERFITDKGYLITSNEGLVSEYLLDKKLLTEMPYLQYWSVQSVDPLSYVGKRITTSKFIVKNHPLDNENDNRNKQTIIFLMEADNEVVGGYSFPDYDELNKGWVYTIDGKTLEEFTGISYPKWSNEWNLKYK</sequence>
<keyword evidence="2" id="KW-1185">Reference proteome</keyword>
<evidence type="ECO:0000313" key="2">
    <source>
        <dbReference type="Proteomes" id="UP001236415"/>
    </source>
</evidence>
<reference evidence="1 2" key="1">
    <citation type="submission" date="2023-06" db="EMBL/GenBank/DDBJ databases">
        <title>Paenibacillus polygonum sp. nov., an endophytic bacterium, isolated from Polygonum lapathifolium L. in Nanji Wetland National Nature Reserve, South of Poyang Lake, Jiangxi Province, China.</title>
        <authorList>
            <person name="Yu Z."/>
        </authorList>
    </citation>
    <scope>NUCLEOTIDE SEQUENCE [LARGE SCALE GENOMIC DNA]</scope>
    <source>
        <strain evidence="1 2">C31</strain>
    </source>
</reference>
<dbReference type="EMBL" id="CP127162">
    <property type="protein sequence ID" value="WIV21147.1"/>
    <property type="molecule type" value="Genomic_DNA"/>
</dbReference>
<accession>A0ABY8X9L6</accession>
<name>A0ABY8X9L6_9BACL</name>
<organism evidence="1 2">
    <name type="scientific">Paenibacillus polygoni</name>
    <dbReference type="NCBI Taxonomy" id="3050112"/>
    <lineage>
        <taxon>Bacteria</taxon>
        <taxon>Bacillati</taxon>
        <taxon>Bacillota</taxon>
        <taxon>Bacilli</taxon>
        <taxon>Bacillales</taxon>
        <taxon>Paenibacillaceae</taxon>
        <taxon>Paenibacillus</taxon>
    </lineage>
</organism>
<protein>
    <recommendedName>
        <fullName evidence="3">Lipoprotein</fullName>
    </recommendedName>
</protein>
<evidence type="ECO:0008006" key="3">
    <source>
        <dbReference type="Google" id="ProtNLM"/>
    </source>
</evidence>
<dbReference type="RefSeq" id="WP_285748642.1">
    <property type="nucleotide sequence ID" value="NZ_CP127162.1"/>
</dbReference>
<dbReference type="PROSITE" id="PS51257">
    <property type="entry name" value="PROKAR_LIPOPROTEIN"/>
    <property type="match status" value="1"/>
</dbReference>
<dbReference type="Proteomes" id="UP001236415">
    <property type="component" value="Chromosome"/>
</dbReference>
<proteinExistence type="predicted"/>